<dbReference type="OrthoDB" id="582489at2"/>
<dbReference type="Proteomes" id="UP000318453">
    <property type="component" value="Chromosome"/>
</dbReference>
<proteinExistence type="predicted"/>
<evidence type="ECO:0008006" key="3">
    <source>
        <dbReference type="Google" id="ProtNLM"/>
    </source>
</evidence>
<dbReference type="EMBL" id="CP042326">
    <property type="protein sequence ID" value="QDZ40092.1"/>
    <property type="molecule type" value="Genomic_DNA"/>
</dbReference>
<organism evidence="1 2">
    <name type="scientific">Euhalothece natronophila Z-M001</name>
    <dbReference type="NCBI Taxonomy" id="522448"/>
    <lineage>
        <taxon>Bacteria</taxon>
        <taxon>Bacillati</taxon>
        <taxon>Cyanobacteriota</taxon>
        <taxon>Cyanophyceae</taxon>
        <taxon>Oscillatoriophycideae</taxon>
        <taxon>Chroococcales</taxon>
        <taxon>Halothecacae</taxon>
        <taxon>Halothece cluster</taxon>
        <taxon>Euhalothece</taxon>
    </lineage>
</organism>
<evidence type="ECO:0000313" key="2">
    <source>
        <dbReference type="Proteomes" id="UP000318453"/>
    </source>
</evidence>
<evidence type="ECO:0000313" key="1">
    <source>
        <dbReference type="EMBL" id="QDZ40092.1"/>
    </source>
</evidence>
<dbReference type="InterPro" id="IPR021109">
    <property type="entry name" value="Peptidase_aspartic_dom_sf"/>
</dbReference>
<dbReference type="RefSeq" id="WP_146295760.1">
    <property type="nucleotide sequence ID" value="NZ_CP042326.1"/>
</dbReference>
<sequence>MTVNRFFYKLIRGSYQPIIPIGIKFPNFWYPIEVYVDSGAEYTILEAEIAENIGFDYRQGQRTYLRVGDGSLISIYLHQLPIQLGSLQFPCRVGFSKQLNVNFNILGKADVFDQFKVCFTQSQNLLTFTELT</sequence>
<dbReference type="SUPFAM" id="SSF50630">
    <property type="entry name" value="Acid proteases"/>
    <property type="match status" value="1"/>
</dbReference>
<dbReference type="Gene3D" id="2.40.70.10">
    <property type="entry name" value="Acid Proteases"/>
    <property type="match status" value="1"/>
</dbReference>
<reference evidence="1" key="1">
    <citation type="submission" date="2019-08" db="EMBL/GenBank/DDBJ databases">
        <title>Carotenoids and Carotenoid Binding Proteins in the Halophilic Cyanobacterium Euhalothece sp. ZM00.</title>
        <authorList>
            <person name="Cho S.M."/>
            <person name="Song J.Y."/>
            <person name="Park Y.-I."/>
        </authorList>
    </citation>
    <scope>NUCLEOTIDE SEQUENCE [LARGE SCALE GENOMIC DNA]</scope>
    <source>
        <strain evidence="1">Z-M001</strain>
    </source>
</reference>
<keyword evidence="2" id="KW-1185">Reference proteome</keyword>
<accession>A0A5B8NLF2</accession>
<name>A0A5B8NLF2_9CHRO</name>
<gene>
    <name evidence="1" type="ORF">FRE64_09140</name>
</gene>
<dbReference type="KEGG" id="enn:FRE64_09140"/>
<protein>
    <recommendedName>
        <fullName evidence="3">Peptidase A2 domain-containing protein</fullName>
    </recommendedName>
</protein>
<dbReference type="AlphaFoldDB" id="A0A5B8NLF2"/>